<reference evidence="2" key="1">
    <citation type="journal article" date="2020" name="mSystems">
        <title>Genome- and Community-Level Interaction Insights into Carbon Utilization and Element Cycling Functions of Hydrothermarchaeota in Hydrothermal Sediment.</title>
        <authorList>
            <person name="Zhou Z."/>
            <person name="Liu Y."/>
            <person name="Xu W."/>
            <person name="Pan J."/>
            <person name="Luo Z.H."/>
            <person name="Li M."/>
        </authorList>
    </citation>
    <scope>NUCLEOTIDE SEQUENCE [LARGE SCALE GENOMIC DNA]</scope>
    <source>
        <strain evidence="2">SpSt-1235</strain>
    </source>
</reference>
<feature type="non-terminal residue" evidence="2">
    <location>
        <position position="551"/>
    </location>
</feature>
<dbReference type="EMBL" id="DSEE01000556">
    <property type="protein sequence ID" value="HER41085.1"/>
    <property type="molecule type" value="Genomic_DNA"/>
</dbReference>
<protein>
    <submittedName>
        <fullName evidence="2">Cell surface protein SprA</fullName>
    </submittedName>
</protein>
<dbReference type="InterPro" id="IPR026377">
    <property type="entry name" value="Cell_surface_SprA"/>
</dbReference>
<dbReference type="NCBIfam" id="TIGR04189">
    <property type="entry name" value="surface_SprA"/>
    <property type="match status" value="1"/>
</dbReference>
<dbReference type="Proteomes" id="UP000885753">
    <property type="component" value="Unassembled WGS sequence"/>
</dbReference>
<accession>A0A7C2M4V7</accession>
<gene>
    <name evidence="2" type="primary">sprA</name>
    <name evidence="2" type="ORF">ENO10_07685</name>
</gene>
<name>A0A7C2M4V7_9FLAO</name>
<sequence>RKDRVGESKPMPYDVENLTVSASYNQIDHRDFEIEDAFDQNVRLGATYDYSFAPLSIEPLKNVAVLDSSAYFALLRDINFNVFPTNISASSTIFRQYNEQTFREINLPPGFLNGIPTLYQRNFLFDWQYTINYNFTKSLSLNFNSSTNRIVRNYLDEENRPDTTTDIWDGFFNTGIPNQHFQSLQVNYELPFSKVPVLEFINTTYSYTGNFQWERGSEMFRFLEDIPNLGNTVQNSNSHKINANLEMQTLYDYVGLKKRVAGTAGETIEERSRNVPTLKPAGSEEENGEDPNRLSGGDKTFNTFVGLLTAIKKIQVNYQENNGIFLPGYINDIGFLGTWKPTVGFTLGSQEEVRYLAARKGWLTLYQEFNQQYSEVENEQLGLNANVSLLEDLTIELSAGRMYSETFSENYRVVGNQYVPLTPVTFGNFNISTILIGTAFNESTAESSAVFQEFRENRLAVARRLAIESGFDPNDTDADGFPKGFGKTSQDVLLPAFLAAYSGKDADQISLGAFRDFPLPNWNLKYTGFMRIPWFQKKFKRFSINHGYSAG</sequence>
<feature type="region of interest" description="Disordered" evidence="1">
    <location>
        <begin position="265"/>
        <end position="297"/>
    </location>
</feature>
<evidence type="ECO:0000256" key="1">
    <source>
        <dbReference type="SAM" id="MobiDB-lite"/>
    </source>
</evidence>
<dbReference type="AlphaFoldDB" id="A0A7C2M4V7"/>
<feature type="non-terminal residue" evidence="2">
    <location>
        <position position="1"/>
    </location>
</feature>
<comment type="caution">
    <text evidence="2">The sequence shown here is derived from an EMBL/GenBank/DDBJ whole genome shotgun (WGS) entry which is preliminary data.</text>
</comment>
<evidence type="ECO:0000313" key="2">
    <source>
        <dbReference type="EMBL" id="HER41085.1"/>
    </source>
</evidence>
<organism evidence="2">
    <name type="scientific">Salinimicrobium catena</name>
    <dbReference type="NCBI Taxonomy" id="390640"/>
    <lineage>
        <taxon>Bacteria</taxon>
        <taxon>Pseudomonadati</taxon>
        <taxon>Bacteroidota</taxon>
        <taxon>Flavobacteriia</taxon>
        <taxon>Flavobacteriales</taxon>
        <taxon>Flavobacteriaceae</taxon>
        <taxon>Salinimicrobium</taxon>
    </lineage>
</organism>
<proteinExistence type="predicted"/>